<evidence type="ECO:0000256" key="1">
    <source>
        <dbReference type="SAM" id="MobiDB-lite"/>
    </source>
</evidence>
<dbReference type="Proteomes" id="UP001176961">
    <property type="component" value="Unassembled WGS sequence"/>
</dbReference>
<name>A0AA36HCV7_CYLNA</name>
<protein>
    <submittedName>
        <fullName evidence="3">Uncharacterized protein</fullName>
    </submittedName>
</protein>
<accession>A0AA36HCV7</accession>
<feature type="compositionally biased region" description="Polar residues" evidence="1">
    <location>
        <begin position="414"/>
        <end position="424"/>
    </location>
</feature>
<feature type="region of interest" description="Disordered" evidence="1">
    <location>
        <begin position="90"/>
        <end position="122"/>
    </location>
</feature>
<feature type="compositionally biased region" description="Basic and acidic residues" evidence="1">
    <location>
        <begin position="269"/>
        <end position="300"/>
    </location>
</feature>
<keyword evidence="2" id="KW-0472">Membrane</keyword>
<dbReference type="AlphaFoldDB" id="A0AA36HCV7"/>
<evidence type="ECO:0000313" key="4">
    <source>
        <dbReference type="Proteomes" id="UP001176961"/>
    </source>
</evidence>
<sequence>MSLRRIEDTPMHIWPNGIDVFTLIISIILIVVVLLMIYWMGMLCYRTFRTEMITSGAAATSVEEPSTETPTLVREMRYLGEADRSESTPLDWKIERPKHLRSERRTRPSSRHETPKRPRQPILSDIAVGKTININDAEKGILPRKNDDAEKLESRPVLNVIWEPSQGDYAMEYAQEKGAVPKIHKRQLISATPILVKKRGAAGHEQTTEPVLVKLYYEPGEGEDVEIPTIPLSKTKQEYSAPGPVPSVSSKTTRTRTRVFEPSPGYTKKVTETLTIEKEVTRTPGKDEAEGHGEPERTPVEEGGNTDQNAATSPEMSKEKKKRLGKVLALSSETIGEEIKRKTPKPGRRSRMYAVKVPQVPPPCPSEPVILMTPDVTQDYTSPVRSKERVITKMKPLKSNLHKNPDHRRRNNFKTKTNDLQKGY</sequence>
<evidence type="ECO:0000313" key="3">
    <source>
        <dbReference type="EMBL" id="CAJ0608357.1"/>
    </source>
</evidence>
<organism evidence="3 4">
    <name type="scientific">Cylicocyclus nassatus</name>
    <name type="common">Nematode worm</name>
    <dbReference type="NCBI Taxonomy" id="53992"/>
    <lineage>
        <taxon>Eukaryota</taxon>
        <taxon>Metazoa</taxon>
        <taxon>Ecdysozoa</taxon>
        <taxon>Nematoda</taxon>
        <taxon>Chromadorea</taxon>
        <taxon>Rhabditida</taxon>
        <taxon>Rhabditina</taxon>
        <taxon>Rhabditomorpha</taxon>
        <taxon>Strongyloidea</taxon>
        <taxon>Strongylidae</taxon>
        <taxon>Cylicocyclus</taxon>
    </lineage>
</organism>
<feature type="region of interest" description="Disordered" evidence="1">
    <location>
        <begin position="398"/>
        <end position="424"/>
    </location>
</feature>
<feature type="compositionally biased region" description="Polar residues" evidence="1">
    <location>
        <begin position="305"/>
        <end position="315"/>
    </location>
</feature>
<feature type="transmembrane region" description="Helical" evidence="2">
    <location>
        <begin position="20"/>
        <end position="39"/>
    </location>
</feature>
<keyword evidence="2" id="KW-1133">Transmembrane helix</keyword>
<feature type="compositionally biased region" description="Basic and acidic residues" evidence="1">
    <location>
        <begin position="103"/>
        <end position="116"/>
    </location>
</feature>
<dbReference type="EMBL" id="CATQJL010000316">
    <property type="protein sequence ID" value="CAJ0608357.1"/>
    <property type="molecule type" value="Genomic_DNA"/>
</dbReference>
<evidence type="ECO:0000256" key="2">
    <source>
        <dbReference type="SAM" id="Phobius"/>
    </source>
</evidence>
<keyword evidence="4" id="KW-1185">Reference proteome</keyword>
<gene>
    <name evidence="3" type="ORF">CYNAS_LOCUS20340</name>
</gene>
<feature type="region of interest" description="Disordered" evidence="1">
    <location>
        <begin position="234"/>
        <end position="369"/>
    </location>
</feature>
<reference evidence="3" key="1">
    <citation type="submission" date="2023-07" db="EMBL/GenBank/DDBJ databases">
        <authorList>
            <consortium name="CYATHOMIX"/>
        </authorList>
    </citation>
    <scope>NUCLEOTIDE SEQUENCE</scope>
    <source>
        <strain evidence="3">N/A</strain>
    </source>
</reference>
<proteinExistence type="predicted"/>
<keyword evidence="2" id="KW-0812">Transmembrane</keyword>
<comment type="caution">
    <text evidence="3">The sequence shown here is derived from an EMBL/GenBank/DDBJ whole genome shotgun (WGS) entry which is preliminary data.</text>
</comment>
<feature type="compositionally biased region" description="Basic residues" evidence="1">
    <location>
        <begin position="342"/>
        <end position="351"/>
    </location>
</feature>